<keyword evidence="2" id="KW-1277">Toxin-antitoxin system</keyword>
<evidence type="ECO:0000313" key="6">
    <source>
        <dbReference type="EMBL" id="SDW70485.1"/>
    </source>
</evidence>
<dbReference type="Pfam" id="PF01934">
    <property type="entry name" value="HepT-like"/>
    <property type="match status" value="1"/>
</dbReference>
<protein>
    <submittedName>
        <fullName evidence="6">Uncharacterized conserved protein, contains HEPN domain</fullName>
    </submittedName>
</protein>
<evidence type="ECO:0000313" key="7">
    <source>
        <dbReference type="Proteomes" id="UP000198711"/>
    </source>
</evidence>
<keyword evidence="7" id="KW-1185">Reference proteome</keyword>
<dbReference type="GO" id="GO:0004540">
    <property type="term" value="F:RNA nuclease activity"/>
    <property type="evidence" value="ECO:0007669"/>
    <property type="project" value="InterPro"/>
</dbReference>
<accession>A0A8X8LD70</accession>
<dbReference type="InterPro" id="IPR051813">
    <property type="entry name" value="HepT_RNase_toxin"/>
</dbReference>
<dbReference type="InterPro" id="IPR008201">
    <property type="entry name" value="HepT-like"/>
</dbReference>
<dbReference type="RefSeq" id="WP_092723324.1">
    <property type="nucleotide sequence ID" value="NZ_FNNO01000005.1"/>
</dbReference>
<reference evidence="6 7" key="1">
    <citation type="submission" date="2016-10" db="EMBL/GenBank/DDBJ databases">
        <authorList>
            <person name="Varghese N."/>
            <person name="Submissions S."/>
        </authorList>
    </citation>
    <scope>NUCLEOTIDE SEQUENCE [LARGE SCALE GENOMIC DNA]</scope>
    <source>
        <strain evidence="6 7">DSM 25353</strain>
    </source>
</reference>
<keyword evidence="5" id="KW-0378">Hydrolase</keyword>
<evidence type="ECO:0000256" key="1">
    <source>
        <dbReference type="ARBA" id="ARBA00022553"/>
    </source>
</evidence>
<evidence type="ECO:0000256" key="3">
    <source>
        <dbReference type="ARBA" id="ARBA00022722"/>
    </source>
</evidence>
<evidence type="ECO:0000256" key="4">
    <source>
        <dbReference type="ARBA" id="ARBA00022741"/>
    </source>
</evidence>
<comment type="caution">
    <text evidence="6">The sequence shown here is derived from an EMBL/GenBank/DDBJ whole genome shotgun (WGS) entry which is preliminary data.</text>
</comment>
<dbReference type="PANTHER" id="PTHR34139">
    <property type="entry name" value="UPF0331 PROTEIN MJ0127"/>
    <property type="match status" value="1"/>
</dbReference>
<dbReference type="GO" id="GO:0000166">
    <property type="term" value="F:nucleotide binding"/>
    <property type="evidence" value="ECO:0007669"/>
    <property type="project" value="UniProtKB-KW"/>
</dbReference>
<keyword evidence="4" id="KW-0547">Nucleotide-binding</keyword>
<keyword evidence="3" id="KW-0540">Nuclease</keyword>
<dbReference type="Proteomes" id="UP000198711">
    <property type="component" value="Unassembled WGS sequence"/>
</dbReference>
<sequence>MSKRNNLLLLNDILEAIVTIEEYVHDLTEDDFYNDRKTKDAVVRNFEIIGEASKQVTSAYKANYPEVEWREAADLRNKIIHEYFGLDYVLLWEIIQLDLPSLKQKVQSLINNFPKSE</sequence>
<proteinExistence type="predicted"/>
<dbReference type="GO" id="GO:0110001">
    <property type="term" value="C:toxin-antitoxin complex"/>
    <property type="evidence" value="ECO:0007669"/>
    <property type="project" value="InterPro"/>
</dbReference>
<keyword evidence="1" id="KW-0597">Phosphoprotein</keyword>
<gene>
    <name evidence="6" type="ORF">SAMN05444410_10552</name>
</gene>
<dbReference type="GO" id="GO:0016787">
    <property type="term" value="F:hydrolase activity"/>
    <property type="evidence" value="ECO:0007669"/>
    <property type="project" value="UniProtKB-KW"/>
</dbReference>
<evidence type="ECO:0000256" key="2">
    <source>
        <dbReference type="ARBA" id="ARBA00022649"/>
    </source>
</evidence>
<dbReference type="AlphaFoldDB" id="A0A8X8LD70"/>
<dbReference type="EMBL" id="FNNO01000005">
    <property type="protein sequence ID" value="SDW70485.1"/>
    <property type="molecule type" value="Genomic_DNA"/>
</dbReference>
<evidence type="ECO:0000256" key="5">
    <source>
        <dbReference type="ARBA" id="ARBA00022801"/>
    </source>
</evidence>
<name>A0A8X8LD70_9BACT</name>
<organism evidence="6 7">
    <name type="scientific">Hydrobacter penzbergensis</name>
    <dbReference type="NCBI Taxonomy" id="1235997"/>
    <lineage>
        <taxon>Bacteria</taxon>
        <taxon>Pseudomonadati</taxon>
        <taxon>Bacteroidota</taxon>
        <taxon>Chitinophagia</taxon>
        <taxon>Chitinophagales</taxon>
        <taxon>Chitinophagaceae</taxon>
        <taxon>Hydrobacter</taxon>
    </lineage>
</organism>
<dbReference type="PANTHER" id="PTHR34139:SF1">
    <property type="entry name" value="RNASE MJ1380-RELATED"/>
    <property type="match status" value="1"/>
</dbReference>